<dbReference type="RefSeq" id="WP_307017523.1">
    <property type="nucleotide sequence ID" value="NZ_JAUSUI010000001.1"/>
</dbReference>
<reference evidence="1 2" key="1">
    <citation type="submission" date="2023-07" db="EMBL/GenBank/DDBJ databases">
        <title>Genomic Encyclopedia of Type Strains, Phase IV (KMG-IV): sequencing the most valuable type-strain genomes for metagenomic binning, comparative biology and taxonomic classification.</title>
        <authorList>
            <person name="Goeker M."/>
        </authorList>
    </citation>
    <scope>NUCLEOTIDE SEQUENCE [LARGE SCALE GENOMIC DNA]</scope>
    <source>
        <strain evidence="1 2">DSM 2457</strain>
    </source>
</reference>
<protein>
    <submittedName>
        <fullName evidence="1">Uncharacterized protein</fullName>
    </submittedName>
</protein>
<evidence type="ECO:0000313" key="1">
    <source>
        <dbReference type="EMBL" id="MDQ0301288.1"/>
    </source>
</evidence>
<organism evidence="1 2">
    <name type="scientific">Ancylobacter polymorphus</name>
    <dbReference type="NCBI Taxonomy" id="223390"/>
    <lineage>
        <taxon>Bacteria</taxon>
        <taxon>Pseudomonadati</taxon>
        <taxon>Pseudomonadota</taxon>
        <taxon>Alphaproteobacteria</taxon>
        <taxon>Hyphomicrobiales</taxon>
        <taxon>Xanthobacteraceae</taxon>
        <taxon>Ancylobacter</taxon>
    </lineage>
</organism>
<name>A0ABU0B637_9HYPH</name>
<evidence type="ECO:0000313" key="2">
    <source>
        <dbReference type="Proteomes" id="UP001224682"/>
    </source>
</evidence>
<keyword evidence="2" id="KW-1185">Reference proteome</keyword>
<sequence length="223" mass="24431">MTTVWTKRDGALITDDVWDQIGTEVPDKTQLGSLRFLLEAAGESYRAAEAMRAPWAKEAKRWAAVEVSARTLLEALPDDDESHSAVRALLDRASGKASVAKVKADDPLERVLLGKWAKTTDVPRLQLYRAVLAAWVLAGGKVTRTVNSNNEGGACVRFLCLALPALMGNDAPKKATLGKIIRDWQEERKHLLDGETTVVTHLAGKTTITRRLPNGRVPAQRKT</sequence>
<dbReference type="Proteomes" id="UP001224682">
    <property type="component" value="Unassembled WGS sequence"/>
</dbReference>
<proteinExistence type="predicted"/>
<dbReference type="EMBL" id="JAUSUI010000001">
    <property type="protein sequence ID" value="MDQ0301288.1"/>
    <property type="molecule type" value="Genomic_DNA"/>
</dbReference>
<accession>A0ABU0B637</accession>
<comment type="caution">
    <text evidence="1">The sequence shown here is derived from an EMBL/GenBank/DDBJ whole genome shotgun (WGS) entry which is preliminary data.</text>
</comment>
<gene>
    <name evidence="1" type="ORF">J2S75_000299</name>
</gene>